<dbReference type="EMBL" id="JAYMYQ010000005">
    <property type="protein sequence ID" value="KAK7329754.1"/>
    <property type="molecule type" value="Genomic_DNA"/>
</dbReference>
<dbReference type="AlphaFoldDB" id="A0AAN9L8Q3"/>
<evidence type="ECO:0000313" key="1">
    <source>
        <dbReference type="EMBL" id="KAK7329754.1"/>
    </source>
</evidence>
<comment type="caution">
    <text evidence="1">The sequence shown here is derived from an EMBL/GenBank/DDBJ whole genome shotgun (WGS) entry which is preliminary data.</text>
</comment>
<evidence type="ECO:0000313" key="2">
    <source>
        <dbReference type="Proteomes" id="UP001367508"/>
    </source>
</evidence>
<dbReference type="InterPro" id="IPR025322">
    <property type="entry name" value="PADRE_dom"/>
</dbReference>
<reference evidence="1 2" key="1">
    <citation type="submission" date="2024-01" db="EMBL/GenBank/DDBJ databases">
        <title>The genomes of 5 underutilized Papilionoideae crops provide insights into root nodulation and disease resistanc.</title>
        <authorList>
            <person name="Jiang F."/>
        </authorList>
    </citation>
    <scope>NUCLEOTIDE SEQUENCE [LARGE SCALE GENOMIC DNA]</scope>
    <source>
        <strain evidence="1">LVBAO_FW01</strain>
        <tissue evidence="1">Leaves</tissue>
    </source>
</reference>
<name>A0AAN9L8Q3_CANGL</name>
<sequence length="179" mass="19510">MGACFSCNSSSTFKNVRVVHLNGYVEDFEEPISASQVIGYPPKHFICTSTQLLSCSSKSLNGDAHLQPGQMYFMLPYSVLQTDFSPVDLASLAKRLTAIGKTRACDSLKGNSPLSSQTGLWSSPSRSPGRVGVAVQVGKSMTMNGGKSPCRLQPWKPILDTIKEKPLNRRSESDLQEYC</sequence>
<keyword evidence="2" id="KW-1185">Reference proteome</keyword>
<dbReference type="Proteomes" id="UP001367508">
    <property type="component" value="Unassembled WGS sequence"/>
</dbReference>
<organism evidence="1 2">
    <name type="scientific">Canavalia gladiata</name>
    <name type="common">Sword bean</name>
    <name type="synonym">Dolichos gladiatus</name>
    <dbReference type="NCBI Taxonomy" id="3824"/>
    <lineage>
        <taxon>Eukaryota</taxon>
        <taxon>Viridiplantae</taxon>
        <taxon>Streptophyta</taxon>
        <taxon>Embryophyta</taxon>
        <taxon>Tracheophyta</taxon>
        <taxon>Spermatophyta</taxon>
        <taxon>Magnoliopsida</taxon>
        <taxon>eudicotyledons</taxon>
        <taxon>Gunneridae</taxon>
        <taxon>Pentapetalae</taxon>
        <taxon>rosids</taxon>
        <taxon>fabids</taxon>
        <taxon>Fabales</taxon>
        <taxon>Fabaceae</taxon>
        <taxon>Papilionoideae</taxon>
        <taxon>50 kb inversion clade</taxon>
        <taxon>NPAAA clade</taxon>
        <taxon>indigoferoid/millettioid clade</taxon>
        <taxon>Phaseoleae</taxon>
        <taxon>Canavalia</taxon>
    </lineage>
</organism>
<protein>
    <recommendedName>
        <fullName evidence="3">DUF4228 domain-containing protein</fullName>
    </recommendedName>
</protein>
<evidence type="ECO:0008006" key="3">
    <source>
        <dbReference type="Google" id="ProtNLM"/>
    </source>
</evidence>
<accession>A0AAN9L8Q3</accession>
<dbReference type="PANTHER" id="PTHR33052">
    <property type="entry name" value="DUF4228 DOMAIN PROTEIN-RELATED"/>
    <property type="match status" value="1"/>
</dbReference>
<gene>
    <name evidence="1" type="ORF">VNO77_23931</name>
</gene>
<proteinExistence type="predicted"/>
<dbReference type="Pfam" id="PF14009">
    <property type="entry name" value="PADRE"/>
    <property type="match status" value="1"/>
</dbReference>